<protein>
    <submittedName>
        <fullName evidence="1">Uncharacterized protein</fullName>
    </submittedName>
</protein>
<reference evidence="1 2" key="1">
    <citation type="submission" date="2023-02" db="EMBL/GenBank/DDBJ databases">
        <title>LHISI_Scaffold_Assembly.</title>
        <authorList>
            <person name="Stuart O.P."/>
            <person name="Cleave R."/>
            <person name="Magrath M.J.L."/>
            <person name="Mikheyev A.S."/>
        </authorList>
    </citation>
    <scope>NUCLEOTIDE SEQUENCE [LARGE SCALE GENOMIC DNA]</scope>
    <source>
        <strain evidence="1">Daus_M_001</strain>
        <tissue evidence="1">Leg muscle</tissue>
    </source>
</reference>
<organism evidence="1 2">
    <name type="scientific">Dryococelus australis</name>
    <dbReference type="NCBI Taxonomy" id="614101"/>
    <lineage>
        <taxon>Eukaryota</taxon>
        <taxon>Metazoa</taxon>
        <taxon>Ecdysozoa</taxon>
        <taxon>Arthropoda</taxon>
        <taxon>Hexapoda</taxon>
        <taxon>Insecta</taxon>
        <taxon>Pterygota</taxon>
        <taxon>Neoptera</taxon>
        <taxon>Polyneoptera</taxon>
        <taxon>Phasmatodea</taxon>
        <taxon>Verophasmatodea</taxon>
        <taxon>Anareolatae</taxon>
        <taxon>Phasmatidae</taxon>
        <taxon>Eurycanthinae</taxon>
        <taxon>Dryococelus</taxon>
    </lineage>
</organism>
<keyword evidence="2" id="KW-1185">Reference proteome</keyword>
<dbReference type="Proteomes" id="UP001159363">
    <property type="component" value="Chromosome 4"/>
</dbReference>
<proteinExistence type="predicted"/>
<evidence type="ECO:0000313" key="2">
    <source>
        <dbReference type="Proteomes" id="UP001159363"/>
    </source>
</evidence>
<dbReference type="EMBL" id="JARBHB010000005">
    <property type="protein sequence ID" value="KAJ8882802.1"/>
    <property type="molecule type" value="Genomic_DNA"/>
</dbReference>
<gene>
    <name evidence="1" type="ORF">PR048_014616</name>
</gene>
<comment type="caution">
    <text evidence="1">The sequence shown here is derived from an EMBL/GenBank/DDBJ whole genome shotgun (WGS) entry which is preliminary data.</text>
</comment>
<evidence type="ECO:0000313" key="1">
    <source>
        <dbReference type="EMBL" id="KAJ8882802.1"/>
    </source>
</evidence>
<name>A0ABQ9HEY0_9NEOP</name>
<accession>A0ABQ9HEY0</accession>
<sequence length="197" mass="22595">MPLASPKSRQCVTCFKKISENSSTESFHEKFVPVEETASEANFSCEDLGVSPIIIKKLSHEKRSTLEKKVTRVVSVFREKFNASLNVACGPPCEEMDVQKPSEVAEYDILFNEVADKVKILSLVPQSWSIGKTCSEFQTSQYLVKNTRKLKKYRNLLHEAVVKITDFYENNIYSRICPGKKDLCRIKMKMEKKTRKD</sequence>